<sequence>MPKALDRETDLVTARIYADDMEHLRICYQGTGYNAVIRALVARHVRKLRARTAENLEGEALTKEELESV</sequence>
<comment type="caution">
    <text evidence="1">The sequence shown here is derived from an EMBL/GenBank/DDBJ whole genome shotgun (WGS) entry which is preliminary data.</text>
</comment>
<evidence type="ECO:0000313" key="1">
    <source>
        <dbReference type="EMBL" id="KKN65203.1"/>
    </source>
</evidence>
<dbReference type="EMBL" id="LAZR01000531">
    <property type="protein sequence ID" value="KKN65203.1"/>
    <property type="molecule type" value="Genomic_DNA"/>
</dbReference>
<accession>A0A0F9VHC5</accession>
<proteinExistence type="predicted"/>
<dbReference type="AlphaFoldDB" id="A0A0F9VHC5"/>
<name>A0A0F9VHC5_9ZZZZ</name>
<protein>
    <submittedName>
        <fullName evidence="1">Uncharacterized protein</fullName>
    </submittedName>
</protein>
<reference evidence="1" key="1">
    <citation type="journal article" date="2015" name="Nature">
        <title>Complex archaea that bridge the gap between prokaryotes and eukaryotes.</title>
        <authorList>
            <person name="Spang A."/>
            <person name="Saw J.H."/>
            <person name="Jorgensen S.L."/>
            <person name="Zaremba-Niedzwiedzka K."/>
            <person name="Martijn J."/>
            <person name="Lind A.E."/>
            <person name="van Eijk R."/>
            <person name="Schleper C."/>
            <person name="Guy L."/>
            <person name="Ettema T.J."/>
        </authorList>
    </citation>
    <scope>NUCLEOTIDE SEQUENCE</scope>
</reference>
<gene>
    <name evidence="1" type="ORF">LCGC14_0483790</name>
</gene>
<organism evidence="1">
    <name type="scientific">marine sediment metagenome</name>
    <dbReference type="NCBI Taxonomy" id="412755"/>
    <lineage>
        <taxon>unclassified sequences</taxon>
        <taxon>metagenomes</taxon>
        <taxon>ecological metagenomes</taxon>
    </lineage>
</organism>